<dbReference type="Proteomes" id="UP001279734">
    <property type="component" value="Unassembled WGS sequence"/>
</dbReference>
<keyword evidence="2" id="KW-1185">Reference proteome</keyword>
<name>A0AAD3T636_NEPGR</name>
<organism evidence="1 2">
    <name type="scientific">Nepenthes gracilis</name>
    <name type="common">Slender pitcher plant</name>
    <dbReference type="NCBI Taxonomy" id="150966"/>
    <lineage>
        <taxon>Eukaryota</taxon>
        <taxon>Viridiplantae</taxon>
        <taxon>Streptophyta</taxon>
        <taxon>Embryophyta</taxon>
        <taxon>Tracheophyta</taxon>
        <taxon>Spermatophyta</taxon>
        <taxon>Magnoliopsida</taxon>
        <taxon>eudicotyledons</taxon>
        <taxon>Gunneridae</taxon>
        <taxon>Pentapetalae</taxon>
        <taxon>Caryophyllales</taxon>
        <taxon>Nepenthaceae</taxon>
        <taxon>Nepenthes</taxon>
    </lineage>
</organism>
<accession>A0AAD3T636</accession>
<comment type="caution">
    <text evidence="1">The sequence shown here is derived from an EMBL/GenBank/DDBJ whole genome shotgun (WGS) entry which is preliminary data.</text>
</comment>
<evidence type="ECO:0000313" key="2">
    <source>
        <dbReference type="Proteomes" id="UP001279734"/>
    </source>
</evidence>
<evidence type="ECO:0000313" key="1">
    <source>
        <dbReference type="EMBL" id="GMH24198.1"/>
    </source>
</evidence>
<dbReference type="EMBL" id="BSYO01000027">
    <property type="protein sequence ID" value="GMH24198.1"/>
    <property type="molecule type" value="Genomic_DNA"/>
</dbReference>
<reference evidence="1" key="1">
    <citation type="submission" date="2023-05" db="EMBL/GenBank/DDBJ databases">
        <title>Nepenthes gracilis genome sequencing.</title>
        <authorList>
            <person name="Fukushima K."/>
        </authorList>
    </citation>
    <scope>NUCLEOTIDE SEQUENCE</scope>
    <source>
        <strain evidence="1">SING2019-196</strain>
    </source>
</reference>
<dbReference type="AlphaFoldDB" id="A0AAD3T636"/>
<proteinExistence type="predicted"/>
<sequence>MRELLPRWLCASFSMLRKMVNACFHRPAMFGSSDCCCYEGCGIVAGRCISKQLVACYPALVFELGAAVFCAAAWQFAAPWMIEPTSPCAAVGMSCYPPVHIKL</sequence>
<gene>
    <name evidence="1" type="ORF">Nepgr_026041</name>
</gene>
<protein>
    <submittedName>
        <fullName evidence="1">Uncharacterized protein</fullName>
    </submittedName>
</protein>